<evidence type="ECO:0000256" key="2">
    <source>
        <dbReference type="ARBA" id="ARBA00023253"/>
    </source>
</evidence>
<gene>
    <name evidence="5" type="ORF">Acr_23g0000290</name>
</gene>
<dbReference type="PANTHER" id="PTHR13398:SF0">
    <property type="entry name" value="GDP-FUCOSE PROTEIN O-FUCOSYLTRANSFERASE 2"/>
    <property type="match status" value="1"/>
</dbReference>
<keyword evidence="2" id="KW-0294">Fucose metabolism</keyword>
<dbReference type="EMBL" id="BJWL01000023">
    <property type="protein sequence ID" value="GFZ11644.1"/>
    <property type="molecule type" value="Genomic_DNA"/>
</dbReference>
<sequence length="385" mass="43271">MDRESSSSDEEEDRQNRMVKTRDQNLSPVRMRALYLWKEQQLGLFKLWNRTFVTESNSNSNSTVVNSVNSTLNSSSALFVDFKSAVLSQISFNKQMQQVLLSSHQFGNSSDLADNFTDPSLGSYATLDRCLKPCFVDDEHVNKLKSLGISMNKLEAAWVEDVKKPTKRTMQDVMGKFSSNDDVIAIGDVFFADVEQDFVMQPGGPLAHKCRTLIEPNRLIMLTAQRFIPTFGGEICCTSFPASRILKVLIELCVCLHADKALPLTYTSNDPFLCYAAENETSLLQSLVVLNGKVVPLVTRPARNLAEKWDALLYRHDLGDDPQVEAMLDKTICAMSTVFIGSSGSTFTEDILRLHFHIVMDTSAWVNCQILLQKMNKEMPEAPKR</sequence>
<dbReference type="AlphaFoldDB" id="A0A7J0GLT8"/>
<feature type="region of interest" description="Disordered" evidence="4">
    <location>
        <begin position="1"/>
        <end position="23"/>
    </location>
</feature>
<accession>A0A7J0GLT8</accession>
<dbReference type="PANTHER" id="PTHR13398">
    <property type="entry name" value="GDP-FUCOSE PROTEIN O-FUCOSYLTRANSFERASE 2"/>
    <property type="match status" value="1"/>
</dbReference>
<dbReference type="Gene3D" id="3.40.50.11350">
    <property type="match status" value="1"/>
</dbReference>
<proteinExistence type="predicted"/>
<reference evidence="5 6" key="1">
    <citation type="submission" date="2019-07" db="EMBL/GenBank/DDBJ databases">
        <title>De Novo Assembly of kiwifruit Actinidia rufa.</title>
        <authorList>
            <person name="Sugita-Konishi S."/>
            <person name="Sato K."/>
            <person name="Mori E."/>
            <person name="Abe Y."/>
            <person name="Kisaki G."/>
            <person name="Hamano K."/>
            <person name="Suezawa K."/>
            <person name="Otani M."/>
            <person name="Fukuda T."/>
            <person name="Manabe T."/>
            <person name="Gomi K."/>
            <person name="Tabuchi M."/>
            <person name="Akimitsu K."/>
            <person name="Kataoka I."/>
        </authorList>
    </citation>
    <scope>NUCLEOTIDE SEQUENCE [LARGE SCALE GENOMIC DNA]</scope>
    <source>
        <strain evidence="6">cv. Fuchu</strain>
    </source>
</reference>
<keyword evidence="6" id="KW-1185">Reference proteome</keyword>
<feature type="compositionally biased region" description="Basic and acidic residues" evidence="4">
    <location>
        <begin position="14"/>
        <end position="23"/>
    </location>
</feature>
<keyword evidence="1 5" id="KW-0808">Transferase</keyword>
<dbReference type="InterPro" id="IPR045130">
    <property type="entry name" value="OFUT2-like"/>
</dbReference>
<keyword evidence="5" id="KW-0328">Glycosyltransferase</keyword>
<dbReference type="GO" id="GO:0006004">
    <property type="term" value="P:fucose metabolic process"/>
    <property type="evidence" value="ECO:0007669"/>
    <property type="project" value="UniProtKB-KW"/>
</dbReference>
<dbReference type="OrthoDB" id="422368at2759"/>
<dbReference type="Proteomes" id="UP000585474">
    <property type="component" value="Unassembled WGS sequence"/>
</dbReference>
<keyword evidence="3" id="KW-0119">Carbohydrate metabolism</keyword>
<comment type="caution">
    <text evidence="5">The sequence shown here is derived from an EMBL/GenBank/DDBJ whole genome shotgun (WGS) entry which is preliminary data.</text>
</comment>
<protein>
    <submittedName>
        <fullName evidence="5">O-fucosyltransferase family protein</fullName>
    </submittedName>
</protein>
<evidence type="ECO:0000256" key="4">
    <source>
        <dbReference type="SAM" id="MobiDB-lite"/>
    </source>
</evidence>
<name>A0A7J0GLT8_9ERIC</name>
<evidence type="ECO:0000313" key="5">
    <source>
        <dbReference type="EMBL" id="GFZ11644.1"/>
    </source>
</evidence>
<evidence type="ECO:0000256" key="1">
    <source>
        <dbReference type="ARBA" id="ARBA00022679"/>
    </source>
</evidence>
<dbReference type="GO" id="GO:0046922">
    <property type="term" value="F:peptide-O-fucosyltransferase activity"/>
    <property type="evidence" value="ECO:0007669"/>
    <property type="project" value="InterPro"/>
</dbReference>
<evidence type="ECO:0000313" key="6">
    <source>
        <dbReference type="Proteomes" id="UP000585474"/>
    </source>
</evidence>
<evidence type="ECO:0000256" key="3">
    <source>
        <dbReference type="ARBA" id="ARBA00023277"/>
    </source>
</evidence>
<organism evidence="5 6">
    <name type="scientific">Actinidia rufa</name>
    <dbReference type="NCBI Taxonomy" id="165716"/>
    <lineage>
        <taxon>Eukaryota</taxon>
        <taxon>Viridiplantae</taxon>
        <taxon>Streptophyta</taxon>
        <taxon>Embryophyta</taxon>
        <taxon>Tracheophyta</taxon>
        <taxon>Spermatophyta</taxon>
        <taxon>Magnoliopsida</taxon>
        <taxon>eudicotyledons</taxon>
        <taxon>Gunneridae</taxon>
        <taxon>Pentapetalae</taxon>
        <taxon>asterids</taxon>
        <taxon>Ericales</taxon>
        <taxon>Actinidiaceae</taxon>
        <taxon>Actinidia</taxon>
    </lineage>
</organism>